<dbReference type="EMBL" id="QYUM01000003">
    <property type="protein sequence ID" value="RJF91359.1"/>
    <property type="molecule type" value="Genomic_DNA"/>
</dbReference>
<gene>
    <name evidence="1" type="ORF">D3876_14755</name>
</gene>
<organism evidence="1 2">
    <name type="scientific">Sphingomonas cavernae</name>
    <dbReference type="NCBI Taxonomy" id="2320861"/>
    <lineage>
        <taxon>Bacteria</taxon>
        <taxon>Pseudomonadati</taxon>
        <taxon>Pseudomonadota</taxon>
        <taxon>Alphaproteobacteria</taxon>
        <taxon>Sphingomonadales</taxon>
        <taxon>Sphingomonadaceae</taxon>
        <taxon>Sphingomonas</taxon>
    </lineage>
</organism>
<dbReference type="Gene3D" id="3.20.170.20">
    <property type="entry name" value="Protein of unknown function DUF952"/>
    <property type="match status" value="1"/>
</dbReference>
<comment type="caution">
    <text evidence="1">The sequence shown here is derived from an EMBL/GenBank/DDBJ whole genome shotgun (WGS) entry which is preliminary data.</text>
</comment>
<dbReference type="PANTHER" id="PTHR34129:SF1">
    <property type="entry name" value="DUF952 DOMAIN-CONTAINING PROTEIN"/>
    <property type="match status" value="1"/>
</dbReference>
<sequence>MSAVAYKILTAEQWSELDTTGRFEGAPVDLADGYIHMSTAEQVRETADKHFAGQEQLVLAIVDLVALGDGVKWEPSRGEQLFPHFYGVLPRAAVIDAAPLQLDADGKHVFPAL</sequence>
<accession>A0A418WMX8</accession>
<keyword evidence="2" id="KW-1185">Reference proteome</keyword>
<dbReference type="Pfam" id="PF06108">
    <property type="entry name" value="DUF952"/>
    <property type="match status" value="1"/>
</dbReference>
<evidence type="ECO:0000313" key="1">
    <source>
        <dbReference type="EMBL" id="RJF91359.1"/>
    </source>
</evidence>
<dbReference type="PANTHER" id="PTHR34129">
    <property type="entry name" value="BLR1139 PROTEIN"/>
    <property type="match status" value="1"/>
</dbReference>
<dbReference type="SUPFAM" id="SSF56399">
    <property type="entry name" value="ADP-ribosylation"/>
    <property type="match status" value="1"/>
</dbReference>
<name>A0A418WMX8_9SPHN</name>
<reference evidence="1 2" key="1">
    <citation type="submission" date="2018-09" db="EMBL/GenBank/DDBJ databases">
        <authorList>
            <person name="Zhu H."/>
        </authorList>
    </citation>
    <scope>NUCLEOTIDE SEQUENCE [LARGE SCALE GENOMIC DNA]</scope>
    <source>
        <strain evidence="1 2">K2R01-6</strain>
    </source>
</reference>
<dbReference type="Proteomes" id="UP000286100">
    <property type="component" value="Unassembled WGS sequence"/>
</dbReference>
<dbReference type="AlphaFoldDB" id="A0A418WMX8"/>
<proteinExistence type="predicted"/>
<evidence type="ECO:0000313" key="2">
    <source>
        <dbReference type="Proteomes" id="UP000286100"/>
    </source>
</evidence>
<protein>
    <submittedName>
        <fullName evidence="1">DUF952 domain-containing protein</fullName>
    </submittedName>
</protein>
<dbReference type="RefSeq" id="WP_119763398.1">
    <property type="nucleotide sequence ID" value="NZ_QYUM01000003.1"/>
</dbReference>
<dbReference type="InterPro" id="IPR009297">
    <property type="entry name" value="DUF952"/>
</dbReference>
<dbReference type="OrthoDB" id="9799937at2"/>